<accession>A0ABM3ML65</accession>
<proteinExistence type="inferred from homology"/>
<dbReference type="PANTHER" id="PTHR11069">
    <property type="entry name" value="GLUCOSYLCERAMIDASE"/>
    <property type="match status" value="1"/>
</dbReference>
<dbReference type="InterPro" id="IPR001139">
    <property type="entry name" value="Glyco_hydro_30"/>
</dbReference>
<comment type="catalytic activity">
    <reaction evidence="1">
        <text>a beta-D-glucosyl-(1&lt;-&gt;1')-N-acylsphing-4-enine + H2O = an N-acylsphing-4-enine + D-glucose</text>
        <dbReference type="Rhea" id="RHEA:13269"/>
        <dbReference type="ChEBI" id="CHEBI:4167"/>
        <dbReference type="ChEBI" id="CHEBI:15377"/>
        <dbReference type="ChEBI" id="CHEBI:22801"/>
        <dbReference type="ChEBI" id="CHEBI:52639"/>
        <dbReference type="EC" id="3.2.1.45"/>
    </reaction>
    <physiologicalReaction direction="left-to-right" evidence="1">
        <dbReference type="Rhea" id="RHEA:13270"/>
    </physiologicalReaction>
</comment>
<evidence type="ECO:0000313" key="10">
    <source>
        <dbReference type="Proteomes" id="UP001652740"/>
    </source>
</evidence>
<dbReference type="Gene3D" id="2.60.40.1180">
    <property type="entry name" value="Golgi alpha-mannosidase II"/>
    <property type="match status" value="1"/>
</dbReference>
<name>A0ABM3ML65_GALME</name>
<reference evidence="11" key="1">
    <citation type="submission" date="2025-08" db="UniProtKB">
        <authorList>
            <consortium name="RefSeq"/>
        </authorList>
    </citation>
    <scope>IDENTIFICATION</scope>
    <source>
        <tissue evidence="11">Whole larvae</tissue>
    </source>
</reference>
<organism evidence="10 11">
    <name type="scientific">Galleria mellonella</name>
    <name type="common">Greater wax moth</name>
    <dbReference type="NCBI Taxonomy" id="7137"/>
    <lineage>
        <taxon>Eukaryota</taxon>
        <taxon>Metazoa</taxon>
        <taxon>Ecdysozoa</taxon>
        <taxon>Arthropoda</taxon>
        <taxon>Hexapoda</taxon>
        <taxon>Insecta</taxon>
        <taxon>Pterygota</taxon>
        <taxon>Neoptera</taxon>
        <taxon>Endopterygota</taxon>
        <taxon>Lepidoptera</taxon>
        <taxon>Glossata</taxon>
        <taxon>Ditrysia</taxon>
        <taxon>Pyraloidea</taxon>
        <taxon>Pyralidae</taxon>
        <taxon>Galleriinae</taxon>
        <taxon>Galleria</taxon>
    </lineage>
</organism>
<keyword evidence="10" id="KW-1185">Reference proteome</keyword>
<keyword evidence="5 6" id="KW-0378">Hydrolase</keyword>
<evidence type="ECO:0000256" key="7">
    <source>
        <dbReference type="SAM" id="SignalP"/>
    </source>
</evidence>
<dbReference type="RefSeq" id="XP_052751994.1">
    <property type="nucleotide sequence ID" value="XM_052896034.1"/>
</dbReference>
<feature type="domain" description="Glycosyl hydrolase family 30 beta sandwich" evidence="9">
    <location>
        <begin position="458"/>
        <end position="523"/>
    </location>
</feature>
<evidence type="ECO:0000256" key="6">
    <source>
        <dbReference type="RuleBase" id="RU361188"/>
    </source>
</evidence>
<evidence type="ECO:0000256" key="2">
    <source>
        <dbReference type="ARBA" id="ARBA00005382"/>
    </source>
</evidence>
<dbReference type="GeneID" id="113518620"/>
<keyword evidence="6" id="KW-0746">Sphingolipid metabolism</keyword>
<dbReference type="Gene3D" id="3.20.20.80">
    <property type="entry name" value="Glycosidases"/>
    <property type="match status" value="1"/>
</dbReference>
<feature type="chain" id="PRO_5047276069" description="Glucosylceramidase" evidence="7">
    <location>
        <begin position="23"/>
        <end position="527"/>
    </location>
</feature>
<dbReference type="InterPro" id="IPR017853">
    <property type="entry name" value="GH"/>
</dbReference>
<dbReference type="PRINTS" id="PR00843">
    <property type="entry name" value="GLHYDRLASE30"/>
</dbReference>
<dbReference type="Pfam" id="PF17189">
    <property type="entry name" value="Glyco_hydro_30C"/>
    <property type="match status" value="1"/>
</dbReference>
<keyword evidence="4 7" id="KW-0732">Signal</keyword>
<evidence type="ECO:0000259" key="9">
    <source>
        <dbReference type="Pfam" id="PF17189"/>
    </source>
</evidence>
<comment type="similarity">
    <text evidence="2 6">Belongs to the glycosyl hydrolase 30 family.</text>
</comment>
<dbReference type="EC" id="3.2.1.45" evidence="3 6"/>
<dbReference type="SUPFAM" id="SSF51445">
    <property type="entry name" value="(Trans)glycosidases"/>
    <property type="match status" value="1"/>
</dbReference>
<feature type="domain" description="Glycosyl hydrolase family 30 TIM-barrel" evidence="8">
    <location>
        <begin position="107"/>
        <end position="455"/>
    </location>
</feature>
<evidence type="ECO:0000259" key="8">
    <source>
        <dbReference type="Pfam" id="PF02055"/>
    </source>
</evidence>
<evidence type="ECO:0000256" key="5">
    <source>
        <dbReference type="ARBA" id="ARBA00022801"/>
    </source>
</evidence>
<feature type="signal peptide" evidence="7">
    <location>
        <begin position="1"/>
        <end position="22"/>
    </location>
</feature>
<evidence type="ECO:0000256" key="4">
    <source>
        <dbReference type="ARBA" id="ARBA00022729"/>
    </source>
</evidence>
<dbReference type="InterPro" id="IPR033452">
    <property type="entry name" value="GH30_C"/>
</dbReference>
<evidence type="ECO:0000256" key="3">
    <source>
        <dbReference type="ARBA" id="ARBA00012658"/>
    </source>
</evidence>
<evidence type="ECO:0000313" key="11">
    <source>
        <dbReference type="RefSeq" id="XP_052751994.1"/>
    </source>
</evidence>
<keyword evidence="6" id="KW-0443">Lipid metabolism</keyword>
<dbReference type="InterPro" id="IPR033453">
    <property type="entry name" value="Glyco_hydro_30_TIM-barrel"/>
</dbReference>
<dbReference type="Proteomes" id="UP001652740">
    <property type="component" value="Unplaced"/>
</dbReference>
<dbReference type="PANTHER" id="PTHR11069:SF23">
    <property type="entry name" value="LYSOSOMAL ACID GLUCOSYLCERAMIDASE"/>
    <property type="match status" value="1"/>
</dbReference>
<evidence type="ECO:0000256" key="1">
    <source>
        <dbReference type="ARBA" id="ARBA00001013"/>
    </source>
</evidence>
<sequence length="527" mass="60056">MSLFNYVVIFILISLWINGIYSENPCAARQIKGQSIVCVCNSTYCDEIVRSIPREGTYIAYTSSEAGARFRKTTGLLGPNEDSLLSHNESVRITTLTVNTGKVFQRIEGFGGAVTDAAAINWKNLTDPRLRQNLIKSYFGTSGIEYNMVRVPIGGCDFSTHPYAYNDVPEYDANLTHFNLTSEDYEYKIPMLKAIKQESRAPIYVLGTTWSPPGWMKTNHALVGPSHLLPQYYQTYADYHLKFVQKYTEAGIPIWGITTTNEPVNGDFLIVKFNSLGWTAKNMGKWIAEYLGPTIQNSTFRGLKILAVDDQRITIPYFYSLMIKEHPQALQYIDGIAVHFYYDMLSPPELFSLIAKHYPDKFIISSEACVGNYPWDIQKVILGSWQRAYTYIHDIFQDLNYNLVSWLDWNLCLNKEGGPNWAGNMVDSPIIVDTENGEFLKQPMFYAMGHFSKFVPRGSRRVEVMESKPFYYRSLLHVAFLTPNNTVTTIVYNKDCFNRTVKVKVGNYQEVLLSLEAKSITTIEIPV</sequence>
<gene>
    <name evidence="11" type="primary">LOC113518620</name>
</gene>
<dbReference type="InterPro" id="IPR013780">
    <property type="entry name" value="Glyco_hydro_b"/>
</dbReference>
<keyword evidence="6" id="KW-0326">Glycosidase</keyword>
<protein>
    <recommendedName>
        <fullName evidence="3 6">Glucosylceramidase</fullName>
        <ecNumber evidence="3 6">3.2.1.45</ecNumber>
    </recommendedName>
</protein>
<dbReference type="SUPFAM" id="SSF51011">
    <property type="entry name" value="Glycosyl hydrolase domain"/>
    <property type="match status" value="1"/>
</dbReference>
<dbReference type="Pfam" id="PF02055">
    <property type="entry name" value="Glyco_hydro_30"/>
    <property type="match status" value="1"/>
</dbReference>